<dbReference type="EMBL" id="CP060635">
    <property type="protein sequence ID" value="QNM08678.1"/>
    <property type="molecule type" value="Genomic_DNA"/>
</dbReference>
<protein>
    <submittedName>
        <fullName evidence="2">Uncharacterized protein</fullName>
    </submittedName>
</protein>
<name>A0A7G9GCZ6_9FIRM</name>
<gene>
    <name evidence="2" type="ORF">H9Q79_17860</name>
</gene>
<sequence>MLVKPSVLELPESKEPEPEITPPPQTELPEEEKPVETEPAFDIEHWVSFAKEYAKSVGMSL</sequence>
<evidence type="ECO:0000313" key="2">
    <source>
        <dbReference type="EMBL" id="QNM08678.1"/>
    </source>
</evidence>
<organism evidence="2 3">
    <name type="scientific">Wansuia hejianensis</name>
    <dbReference type="NCBI Taxonomy" id="2763667"/>
    <lineage>
        <taxon>Bacteria</taxon>
        <taxon>Bacillati</taxon>
        <taxon>Bacillota</taxon>
        <taxon>Clostridia</taxon>
        <taxon>Lachnospirales</taxon>
        <taxon>Lachnospiraceae</taxon>
        <taxon>Wansuia</taxon>
    </lineage>
</organism>
<reference evidence="2 3" key="1">
    <citation type="submission" date="2020-08" db="EMBL/GenBank/DDBJ databases">
        <authorList>
            <person name="Liu C."/>
            <person name="Sun Q."/>
        </authorList>
    </citation>
    <scope>NUCLEOTIDE SEQUENCE [LARGE SCALE GENOMIC DNA]</scope>
    <source>
        <strain evidence="2 3">NSJ-29</strain>
    </source>
</reference>
<feature type="region of interest" description="Disordered" evidence="1">
    <location>
        <begin position="1"/>
        <end position="40"/>
    </location>
</feature>
<dbReference type="Proteomes" id="UP000515860">
    <property type="component" value="Chromosome"/>
</dbReference>
<dbReference type="KEGG" id="whj:H9Q79_17860"/>
<evidence type="ECO:0000256" key="1">
    <source>
        <dbReference type="SAM" id="MobiDB-lite"/>
    </source>
</evidence>
<keyword evidence="3" id="KW-1185">Reference proteome</keyword>
<accession>A0A7G9GCZ6</accession>
<evidence type="ECO:0000313" key="3">
    <source>
        <dbReference type="Proteomes" id="UP000515860"/>
    </source>
</evidence>
<dbReference type="AlphaFoldDB" id="A0A7G9GCZ6"/>
<dbReference type="RefSeq" id="WP_249328877.1">
    <property type="nucleotide sequence ID" value="NZ_CP060635.1"/>
</dbReference>
<feature type="compositionally biased region" description="Low complexity" evidence="1">
    <location>
        <begin position="1"/>
        <end position="10"/>
    </location>
</feature>
<proteinExistence type="predicted"/>